<evidence type="ECO:0000313" key="2">
    <source>
        <dbReference type="EMBL" id="OCF48792.1"/>
    </source>
</evidence>
<dbReference type="EMBL" id="CP144528">
    <property type="protein sequence ID" value="WWC72917.1"/>
    <property type="molecule type" value="Genomic_DNA"/>
</dbReference>
<gene>
    <name evidence="2" type="ORF">I206_05573</name>
    <name evidence="3" type="ORF">I206_106881</name>
</gene>
<dbReference type="GeneID" id="30173942"/>
<dbReference type="GO" id="GO:0005730">
    <property type="term" value="C:nucleolus"/>
    <property type="evidence" value="ECO:0007669"/>
    <property type="project" value="TreeGrafter"/>
</dbReference>
<evidence type="ECO:0000256" key="1">
    <source>
        <dbReference type="SAM" id="MobiDB-lite"/>
    </source>
</evidence>
<protein>
    <submittedName>
        <fullName evidence="2">Uncharacterized protein</fullName>
    </submittedName>
</protein>
<sequence length="399" mass="43428">MRNATQAGKKPVRVTAKDNKISIKTPSDSRGKAKAPQVSKKPRSTPSSSSEADSDNEDEDEDRSTMLAALEAQSRAMLGLEPISRGESSTALKGKKRAIELSDENEIEDEDDQEEEISDDGWGAEDDFITDSEDEFADPSLNVPLQSIHQVPEVVFDGTSGAKRDMGMTKAERKAFMNGNSAKMMGLKRDDDYEVRPSKKARAGSEDLEEQSNLKLDQTLHKMIVNTLISENTLENSSRPVDKRNYLQGRLNELASYNIPGQGQSTIKSAALSKLPAHIRTGIIHKQAKREKISKESERAAGNIDQRFGGLSDGLNKRGSKGEQRAEVGMDVSKKKGMSGRVKDDSSRSRGLSMGVGRFSNGMLKLSKGEIDSVNNSRSALSGRGGKRGGRGGRGGKRR</sequence>
<feature type="region of interest" description="Disordered" evidence="1">
    <location>
        <begin position="291"/>
        <end position="399"/>
    </location>
</feature>
<feature type="compositionally biased region" description="Basic and acidic residues" evidence="1">
    <location>
        <begin position="320"/>
        <end position="334"/>
    </location>
</feature>
<dbReference type="RefSeq" id="XP_019010011.1">
    <property type="nucleotide sequence ID" value="XM_019157293.1"/>
</dbReference>
<dbReference type="KEGG" id="kpin:30173942"/>
<name>A0A1B9HZU7_9TREE</name>
<feature type="region of interest" description="Disordered" evidence="1">
    <location>
        <begin position="1"/>
        <end position="127"/>
    </location>
</feature>
<dbReference type="OrthoDB" id="5556956at2759"/>
<reference evidence="3" key="4">
    <citation type="submission" date="2024-02" db="EMBL/GenBank/DDBJ databases">
        <title>Comparative genomics of Cryptococcus and Kwoniella reveals pathogenesis evolution and contrasting modes of karyotype evolution via chromosome fusion or intercentromeric recombination.</title>
        <authorList>
            <person name="Coelho M.A."/>
            <person name="David-Palma M."/>
            <person name="Shea T."/>
            <person name="Bowers K."/>
            <person name="McGinley-Smith S."/>
            <person name="Mohammad A.W."/>
            <person name="Gnirke A."/>
            <person name="Yurkov A.M."/>
            <person name="Nowrousian M."/>
            <person name="Sun S."/>
            <person name="Cuomo C.A."/>
            <person name="Heitman J."/>
        </authorList>
    </citation>
    <scope>NUCLEOTIDE SEQUENCE</scope>
    <source>
        <strain evidence="3">CBS 10737</strain>
    </source>
</reference>
<reference evidence="2" key="3">
    <citation type="submission" date="2016-07" db="EMBL/GenBank/DDBJ databases">
        <title>Evolution of pathogenesis and genome organization in the Tremellales.</title>
        <authorList>
            <person name="Cuomo C."/>
            <person name="Litvintseva A."/>
            <person name="Heitman J."/>
            <person name="Chen Y."/>
            <person name="Sun S."/>
            <person name="Springer D."/>
            <person name="Dromer F."/>
            <person name="Young S."/>
            <person name="Zeng Q."/>
            <person name="Chapman S."/>
            <person name="Gujja S."/>
            <person name="Saif S."/>
            <person name="Birren B."/>
        </authorList>
    </citation>
    <scope>NUCLEOTIDE SEQUENCE</scope>
    <source>
        <strain evidence="2">CBS 10737</strain>
    </source>
</reference>
<feature type="compositionally biased region" description="Basic residues" evidence="1">
    <location>
        <begin position="385"/>
        <end position="399"/>
    </location>
</feature>
<feature type="compositionally biased region" description="Basic and acidic residues" evidence="1">
    <location>
        <begin position="15"/>
        <end position="31"/>
    </location>
</feature>
<dbReference type="STRING" id="1296096.A0A1B9HZU7"/>
<feature type="compositionally biased region" description="Acidic residues" evidence="1">
    <location>
        <begin position="52"/>
        <end position="62"/>
    </location>
</feature>
<dbReference type="AlphaFoldDB" id="A0A1B9HZU7"/>
<dbReference type="PANTHER" id="PTHR28096">
    <property type="entry name" value="PROTEIN FAF1"/>
    <property type="match status" value="1"/>
</dbReference>
<dbReference type="PANTHER" id="PTHR28096:SF1">
    <property type="entry name" value="PROTEIN FAF1"/>
    <property type="match status" value="1"/>
</dbReference>
<reference evidence="3" key="2">
    <citation type="submission" date="2013-07" db="EMBL/GenBank/DDBJ databases">
        <authorList>
            <consortium name="The Broad Institute Genome Sequencing Platform"/>
            <person name="Cuomo C."/>
            <person name="Litvintseva A."/>
            <person name="Chen Y."/>
            <person name="Heitman J."/>
            <person name="Sun S."/>
            <person name="Springer D."/>
            <person name="Dromer F."/>
            <person name="Young S.K."/>
            <person name="Zeng Q."/>
            <person name="Gargeya S."/>
            <person name="Fitzgerald M."/>
            <person name="Abouelleil A."/>
            <person name="Alvarado L."/>
            <person name="Berlin A.M."/>
            <person name="Chapman S.B."/>
            <person name="Dewar J."/>
            <person name="Goldberg J."/>
            <person name="Griggs A."/>
            <person name="Gujja S."/>
            <person name="Hansen M."/>
            <person name="Howarth C."/>
            <person name="Imamovic A."/>
            <person name="Larimer J."/>
            <person name="McCowan C."/>
            <person name="Murphy C."/>
            <person name="Pearson M."/>
            <person name="Priest M."/>
            <person name="Roberts A."/>
            <person name="Saif S."/>
            <person name="Shea T."/>
            <person name="Sykes S."/>
            <person name="Wortman J."/>
            <person name="Nusbaum C."/>
            <person name="Birren B."/>
        </authorList>
    </citation>
    <scope>NUCLEOTIDE SEQUENCE</scope>
    <source>
        <strain evidence="3">CBS 10737</strain>
    </source>
</reference>
<proteinExistence type="predicted"/>
<reference evidence="2" key="1">
    <citation type="submission" date="2013-07" db="EMBL/GenBank/DDBJ databases">
        <title>The Genome Sequence of Cryptococcus pinus CBS10737.</title>
        <authorList>
            <consortium name="The Broad Institute Genome Sequencing Platform"/>
            <person name="Cuomo C."/>
            <person name="Litvintseva A."/>
            <person name="Chen Y."/>
            <person name="Heitman J."/>
            <person name="Sun S."/>
            <person name="Springer D."/>
            <person name="Dromer F."/>
            <person name="Young S.K."/>
            <person name="Zeng Q."/>
            <person name="Gargeya S."/>
            <person name="Fitzgerald M."/>
            <person name="Abouelleil A."/>
            <person name="Alvarado L."/>
            <person name="Berlin A.M."/>
            <person name="Chapman S.B."/>
            <person name="Dewar J."/>
            <person name="Goldberg J."/>
            <person name="Griggs A."/>
            <person name="Gujja S."/>
            <person name="Hansen M."/>
            <person name="Howarth C."/>
            <person name="Imamovic A."/>
            <person name="Larimer J."/>
            <person name="McCowan C."/>
            <person name="Murphy C."/>
            <person name="Pearson M."/>
            <person name="Priest M."/>
            <person name="Roberts A."/>
            <person name="Saif S."/>
            <person name="Shea T."/>
            <person name="Sykes S."/>
            <person name="Wortman J."/>
            <person name="Nusbaum C."/>
            <person name="Birren B."/>
        </authorList>
    </citation>
    <scope>NUCLEOTIDE SEQUENCE [LARGE SCALE GENOMIC DNA]</scope>
    <source>
        <strain evidence="2">CBS 10737</strain>
    </source>
</reference>
<dbReference type="Proteomes" id="UP000094020">
    <property type="component" value="Chromosome 10"/>
</dbReference>
<dbReference type="GO" id="GO:0000462">
    <property type="term" value="P:maturation of SSU-rRNA from tricistronic rRNA transcript (SSU-rRNA, 5.8S rRNA, LSU-rRNA)"/>
    <property type="evidence" value="ECO:0007669"/>
    <property type="project" value="TreeGrafter"/>
</dbReference>
<feature type="compositionally biased region" description="Acidic residues" evidence="1">
    <location>
        <begin position="101"/>
        <end position="127"/>
    </location>
</feature>
<organism evidence="2">
    <name type="scientific">Kwoniella pini CBS 10737</name>
    <dbReference type="NCBI Taxonomy" id="1296096"/>
    <lineage>
        <taxon>Eukaryota</taxon>
        <taxon>Fungi</taxon>
        <taxon>Dikarya</taxon>
        <taxon>Basidiomycota</taxon>
        <taxon>Agaricomycotina</taxon>
        <taxon>Tremellomycetes</taxon>
        <taxon>Tremellales</taxon>
        <taxon>Cryptococcaceae</taxon>
        <taxon>Kwoniella</taxon>
    </lineage>
</organism>
<keyword evidence="4" id="KW-1185">Reference proteome</keyword>
<accession>A0A1B9HZU7</accession>
<evidence type="ECO:0000313" key="4">
    <source>
        <dbReference type="Proteomes" id="UP000094020"/>
    </source>
</evidence>
<dbReference type="EMBL" id="KI894013">
    <property type="protein sequence ID" value="OCF48792.1"/>
    <property type="molecule type" value="Genomic_DNA"/>
</dbReference>
<dbReference type="InterPro" id="IPR053030">
    <property type="entry name" value="Ribosomal_biogenesis_FAF1-like"/>
</dbReference>
<evidence type="ECO:0000313" key="3">
    <source>
        <dbReference type="EMBL" id="WWC72917.1"/>
    </source>
</evidence>